<dbReference type="GO" id="GO:0016020">
    <property type="term" value="C:membrane"/>
    <property type="evidence" value="ECO:0007669"/>
    <property type="project" value="UniProtKB-SubCell"/>
</dbReference>
<dbReference type="Proteomes" id="UP000604475">
    <property type="component" value="Unassembled WGS sequence"/>
</dbReference>
<organism evidence="7 8">
    <name type="scientific">Frankia nepalensis</name>
    <dbReference type="NCBI Taxonomy" id="1836974"/>
    <lineage>
        <taxon>Bacteria</taxon>
        <taxon>Bacillati</taxon>
        <taxon>Actinomycetota</taxon>
        <taxon>Actinomycetes</taxon>
        <taxon>Frankiales</taxon>
        <taxon>Frankiaceae</taxon>
        <taxon>Frankia</taxon>
    </lineage>
</organism>
<feature type="transmembrane region" description="Helical" evidence="6">
    <location>
        <begin position="6"/>
        <end position="26"/>
    </location>
</feature>
<reference evidence="7" key="1">
    <citation type="submission" date="2020-12" db="EMBL/GenBank/DDBJ databases">
        <title>Genomic characterization of non-nitrogen-fixing Frankia strains.</title>
        <authorList>
            <person name="Carlos-Shanley C."/>
            <person name="Guerra T."/>
            <person name="Hahn D."/>
        </authorList>
    </citation>
    <scope>NUCLEOTIDE SEQUENCE</scope>
    <source>
        <strain evidence="7">CN6</strain>
    </source>
</reference>
<keyword evidence="4 6" id="KW-0472">Membrane</keyword>
<evidence type="ECO:0000256" key="4">
    <source>
        <dbReference type="ARBA" id="ARBA00023136"/>
    </source>
</evidence>
<sequence>MNPVILDSLPFALGVVMLGLGLGLTVEDFRRVGQHPKAVAVALLCQVVLLPAICFGLVLAFRLPPELAIGLMLVAASPGGPTANLYSHLFGGNVALNVTLTATNSVLVVVTLPVVVNLSAEYFLADGAAIGLQFGKMLQVFTIVLVPVAVGMLLRARAPEVARRLNRPVQVLSVVVLLAVVAVVLVGQRANLADYFLSVGLAVLAFNIVSMLVGYGVPRLVDIDRPAAVAAGFEIGIHNTAIAVTVALSPALLDNAEMAIPGVVYGIVMHFTATAFGWSTTRRSARPARLSARPAAAGVTVPEQRGQSSARNLSARWAKR</sequence>
<dbReference type="InterPro" id="IPR038770">
    <property type="entry name" value="Na+/solute_symporter_sf"/>
</dbReference>
<evidence type="ECO:0000313" key="8">
    <source>
        <dbReference type="Proteomes" id="UP000604475"/>
    </source>
</evidence>
<dbReference type="InterPro" id="IPR004710">
    <property type="entry name" value="Bilac:Na_transpt"/>
</dbReference>
<dbReference type="RefSeq" id="WP_203004510.1">
    <property type="nucleotide sequence ID" value="NZ_JADWYU010000198.1"/>
</dbReference>
<feature type="transmembrane region" description="Helical" evidence="6">
    <location>
        <begin position="94"/>
        <end position="116"/>
    </location>
</feature>
<evidence type="ECO:0000256" key="6">
    <source>
        <dbReference type="SAM" id="Phobius"/>
    </source>
</evidence>
<dbReference type="PANTHER" id="PTHR10361:SF24">
    <property type="entry name" value="P3 PROTEIN"/>
    <property type="match status" value="1"/>
</dbReference>
<evidence type="ECO:0000256" key="5">
    <source>
        <dbReference type="SAM" id="MobiDB-lite"/>
    </source>
</evidence>
<evidence type="ECO:0000256" key="3">
    <source>
        <dbReference type="ARBA" id="ARBA00022989"/>
    </source>
</evidence>
<feature type="transmembrane region" description="Helical" evidence="6">
    <location>
        <begin position="229"/>
        <end position="253"/>
    </location>
</feature>
<dbReference type="AlphaFoldDB" id="A0A937UPU6"/>
<keyword evidence="8" id="KW-1185">Reference proteome</keyword>
<keyword evidence="2 6" id="KW-0812">Transmembrane</keyword>
<accession>A0A937UPU6</accession>
<feature type="region of interest" description="Disordered" evidence="5">
    <location>
        <begin position="291"/>
        <end position="320"/>
    </location>
</feature>
<dbReference type="PANTHER" id="PTHR10361">
    <property type="entry name" value="SODIUM-BILE ACID COTRANSPORTER"/>
    <property type="match status" value="1"/>
</dbReference>
<name>A0A937UPU6_9ACTN</name>
<feature type="transmembrane region" description="Helical" evidence="6">
    <location>
        <begin position="195"/>
        <end position="217"/>
    </location>
</feature>
<feature type="transmembrane region" description="Helical" evidence="6">
    <location>
        <begin position="38"/>
        <end position="61"/>
    </location>
</feature>
<feature type="transmembrane region" description="Helical" evidence="6">
    <location>
        <begin position="168"/>
        <end position="189"/>
    </location>
</feature>
<dbReference type="EMBL" id="JAEACQ010000263">
    <property type="protein sequence ID" value="MBL7631229.1"/>
    <property type="molecule type" value="Genomic_DNA"/>
</dbReference>
<comment type="subcellular location">
    <subcellularLocation>
        <location evidence="1">Membrane</location>
        <topology evidence="1">Multi-pass membrane protein</topology>
    </subcellularLocation>
</comment>
<evidence type="ECO:0000256" key="1">
    <source>
        <dbReference type="ARBA" id="ARBA00004141"/>
    </source>
</evidence>
<dbReference type="Gene3D" id="1.20.1530.20">
    <property type="match status" value="1"/>
</dbReference>
<evidence type="ECO:0000256" key="2">
    <source>
        <dbReference type="ARBA" id="ARBA00022692"/>
    </source>
</evidence>
<gene>
    <name evidence="7" type="ORF">I7412_29530</name>
</gene>
<dbReference type="Pfam" id="PF01758">
    <property type="entry name" value="SBF"/>
    <property type="match status" value="1"/>
</dbReference>
<proteinExistence type="predicted"/>
<protein>
    <submittedName>
        <fullName evidence="7">Bile acid:sodium symporter family protein</fullName>
    </submittedName>
</protein>
<feature type="transmembrane region" description="Helical" evidence="6">
    <location>
        <begin position="136"/>
        <end position="156"/>
    </location>
</feature>
<comment type="caution">
    <text evidence="7">The sequence shown here is derived from an EMBL/GenBank/DDBJ whole genome shotgun (WGS) entry which is preliminary data.</text>
</comment>
<keyword evidence="3 6" id="KW-1133">Transmembrane helix</keyword>
<feature type="transmembrane region" description="Helical" evidence="6">
    <location>
        <begin position="259"/>
        <end position="279"/>
    </location>
</feature>
<feature type="transmembrane region" description="Helical" evidence="6">
    <location>
        <begin position="67"/>
        <end position="87"/>
    </location>
</feature>
<dbReference type="InterPro" id="IPR002657">
    <property type="entry name" value="BilAc:Na_symport/Acr3"/>
</dbReference>
<evidence type="ECO:0000313" key="7">
    <source>
        <dbReference type="EMBL" id="MBL7631229.1"/>
    </source>
</evidence>